<dbReference type="Proteomes" id="UP001596047">
    <property type="component" value="Unassembled WGS sequence"/>
</dbReference>
<dbReference type="RefSeq" id="WP_379189149.1">
    <property type="nucleotide sequence ID" value="NZ_JBHSOW010000058.1"/>
</dbReference>
<proteinExistence type="predicted"/>
<keyword evidence="2" id="KW-1185">Reference proteome</keyword>
<protein>
    <recommendedName>
        <fullName evidence="3">Neutral/alkaline non-lysosomal ceramidase N-terminal domain-containing protein</fullName>
    </recommendedName>
</protein>
<reference evidence="2" key="1">
    <citation type="journal article" date="2019" name="Int. J. Syst. Evol. Microbiol.">
        <title>The Global Catalogue of Microorganisms (GCM) 10K type strain sequencing project: providing services to taxonomists for standard genome sequencing and annotation.</title>
        <authorList>
            <consortium name="The Broad Institute Genomics Platform"/>
            <consortium name="The Broad Institute Genome Sequencing Center for Infectious Disease"/>
            <person name="Wu L."/>
            <person name="Ma J."/>
        </authorList>
    </citation>
    <scope>NUCLEOTIDE SEQUENCE [LARGE SCALE GENOMIC DNA]</scope>
    <source>
        <strain evidence="2">CGMCC 1.3240</strain>
    </source>
</reference>
<comment type="caution">
    <text evidence="1">The sequence shown here is derived from an EMBL/GenBank/DDBJ whole genome shotgun (WGS) entry which is preliminary data.</text>
</comment>
<accession>A0ABW0VY69</accession>
<name>A0ABW0VY69_9BACL</name>
<dbReference type="EMBL" id="JBHSOW010000058">
    <property type="protein sequence ID" value="MFC5650585.1"/>
    <property type="molecule type" value="Genomic_DNA"/>
</dbReference>
<evidence type="ECO:0000313" key="1">
    <source>
        <dbReference type="EMBL" id="MFC5650585.1"/>
    </source>
</evidence>
<evidence type="ECO:0008006" key="3">
    <source>
        <dbReference type="Google" id="ProtNLM"/>
    </source>
</evidence>
<organism evidence="1 2">
    <name type="scientific">Paenibacillus solisilvae</name>
    <dbReference type="NCBI Taxonomy" id="2486751"/>
    <lineage>
        <taxon>Bacteria</taxon>
        <taxon>Bacillati</taxon>
        <taxon>Bacillota</taxon>
        <taxon>Bacilli</taxon>
        <taxon>Bacillales</taxon>
        <taxon>Paenibacillaceae</taxon>
        <taxon>Paenibacillus</taxon>
    </lineage>
</organism>
<gene>
    <name evidence="1" type="ORF">ACFPYJ_15920</name>
</gene>
<evidence type="ECO:0000313" key="2">
    <source>
        <dbReference type="Proteomes" id="UP001596047"/>
    </source>
</evidence>
<sequence>MNLGYSERIVTPPVGIWLGGFSSRTEPSQGVRDDLRAQVVWMQNLEFEHVLIVLDQVGITRGWTDDLQARLLEIWGLEADQVLVHWTHTHCAPLYREPTPGFEHAAYSPEYFHGLMEDVIEACESARADLEPVSYSFGSGKCDLAVSRRLILNGVDHFAANPFGTVDHDLPVLAAARQDGSHKLILFSYSGHPTMTNDLFCSAEYPGVARRVIEARVQGARAMFLQGCGADAVIGVHSSEKERYLLSDQREDIEAAGRNLAWKVMLTLTHRMEPVLGGALSSFILSCYPSFEHYPNRAELKARASGNHPGDVRWANYQLSRFLEEPDWPLTVEARIHGLRIGDVYLLGQPGEVTAAYGIRLKERHSRMKLITMGYCHAQIGYIPRRSMYDEGGYEVDAWRTWGYPSRWNRDIEQLFESVSEEVLARLQANGRTLRA</sequence>